<dbReference type="PANTHER" id="PTHR37984">
    <property type="entry name" value="PROTEIN CBG26694"/>
    <property type="match status" value="1"/>
</dbReference>
<feature type="region of interest" description="Disordered" evidence="1">
    <location>
        <begin position="1115"/>
        <end position="1142"/>
    </location>
</feature>
<dbReference type="GO" id="GO:0015074">
    <property type="term" value="P:DNA integration"/>
    <property type="evidence" value="ECO:0007669"/>
    <property type="project" value="InterPro"/>
</dbReference>
<feature type="domain" description="Integrase catalytic" evidence="2">
    <location>
        <begin position="109"/>
        <end position="272"/>
    </location>
</feature>
<dbReference type="GO" id="GO:0003676">
    <property type="term" value="F:nucleic acid binding"/>
    <property type="evidence" value="ECO:0007669"/>
    <property type="project" value="InterPro"/>
</dbReference>
<proteinExistence type="predicted"/>
<dbReference type="Gene3D" id="1.10.340.70">
    <property type="match status" value="1"/>
</dbReference>
<dbReference type="SUPFAM" id="SSF53098">
    <property type="entry name" value="Ribonuclease H-like"/>
    <property type="match status" value="1"/>
</dbReference>
<dbReference type="InterPro" id="IPR001584">
    <property type="entry name" value="Integrase_cat-core"/>
</dbReference>
<dbReference type="InterPro" id="IPR000477">
    <property type="entry name" value="RT_dom"/>
</dbReference>
<evidence type="ECO:0000256" key="1">
    <source>
        <dbReference type="SAM" id="MobiDB-lite"/>
    </source>
</evidence>
<dbReference type="PANTHER" id="PTHR37984:SF5">
    <property type="entry name" value="PROTEIN NYNRIN-LIKE"/>
    <property type="match status" value="1"/>
</dbReference>
<evidence type="ECO:0000313" key="3">
    <source>
        <dbReference type="Proteomes" id="UP000095280"/>
    </source>
</evidence>
<name>A0A1I8HW19_9PLAT</name>
<feature type="compositionally biased region" description="Basic and acidic residues" evidence="1">
    <location>
        <begin position="302"/>
        <end position="318"/>
    </location>
</feature>
<dbReference type="InterPro" id="IPR036397">
    <property type="entry name" value="RNaseH_sf"/>
</dbReference>
<dbReference type="Pfam" id="PF00078">
    <property type="entry name" value="RVT_1"/>
    <property type="match status" value="1"/>
</dbReference>
<reference evidence="4" key="1">
    <citation type="submission" date="2016-11" db="UniProtKB">
        <authorList>
            <consortium name="WormBaseParasite"/>
        </authorList>
    </citation>
    <scope>IDENTIFICATION</scope>
</reference>
<dbReference type="InterPro" id="IPR012337">
    <property type="entry name" value="RNaseH-like_sf"/>
</dbReference>
<dbReference type="Pfam" id="PF00665">
    <property type="entry name" value="rve"/>
    <property type="match status" value="1"/>
</dbReference>
<accession>A0A1I8HW19</accession>
<feature type="compositionally biased region" description="Basic and acidic residues" evidence="1">
    <location>
        <begin position="1121"/>
        <end position="1132"/>
    </location>
</feature>
<dbReference type="CDD" id="cd01650">
    <property type="entry name" value="RT_nLTR_like"/>
    <property type="match status" value="1"/>
</dbReference>
<sequence>TVKRRIRSNAWNNCSAAERPYKAVRQQLSVENGVVCLRDLVVPPSRLRQDVLRAAHGDSHCGALATRNRLKLEAWWPGHCEDVENFVKQCQRCAEIRPMPARTCHTWPAEDGPWRRVHMDHAHVPGFGLLLIVVDAFSGWPEAVPVADKSATTVIKVLRLIFSRLGVPHTLVADNAPEFRDQQLHEWLKKIGCSPMHSPPYHPQSNGCAERMVQTVKKGLRAFAVHQGRFDAYLAKLLLNYRATPRGDGRGSPSALMGRQLRSPLTLQFDTDAPLVYQSRPGGPAETVRFVVQAGHNTAVVTRDKDDRPVLAHRDQLRLRPSPSRAEVTDNTDDSGRDPDDAGRSPDDGDRNPDEGGRNPDEGGRNPEPDSQRPDAAAPPQQAAEATPEPRRSCRSTKGTKKLAFARTALRLLLLTQRRQHHRLLHHRQLETSESVEPVSWSSHRTTIEFGSAGGVAATAAADAPTVPVPPAASSALFGEYWYSGAESINKSAASARPSSLKIPISAPMVPPGSLPHSSRILAVRLRSHSLPLSIFGTLCVMPSLTASRHQSLPRGSTGSNMLHRRWKDGVLRHDRCKSGPRVSWVSSCRLPKHRRLSRLSRTRPFSKFTITSDEEGALFRWAQDGHLVLHAGAGVLNCLLDQIDHILVDAEQQRQLLTRSSSSKADNLFERMHSTPASDSLEPWCHWNRSASLSTGEWELVLDLIFDFDLCAKIKGNQNSQQLIGLGASNHELNVVRREAASDSRLRDVVLRKKKAENTGAQPLRAEHDHIDAIGVAILQQTLGFRSPAARSLCVPTRTIRAMLFGLPQNPSGSLAGMRPMTKCTQNMTFWRINSKLSIRFNNIKCTQDVSPMKPHRERLAFLVKAVRLVLAFKLFPKETGDGIGPKTAYQRRLAGRAVAEYLELDAGQRALCWYQLLHADRSSFWTHLAEQACSQCVALGQSHHIGQDAVTAGQLGTRSGQQEATDKLQHERDGRLVALDSVLKWRPTDSILNVDAGAGLHQGADAVDTTDSCCRVQRSLRASVLRIQIGTAGAERACRHGDMDDGLAATIATVELHGWRQDEQLLLDPVGVAVLSGEEQAGQLKWLLIVVFIFRRGRLLLVLGAVVRESQNVNRGRHTAPDTDLKKEDFAQPGRRHGRRAQKRAAHLLRRHCQRAAADSAERDAAAPEVALPRQEDFDTRPVTSTDVVEFARRAPGGRAPGPDEVPVEALRITRVATEVARANIVGIPKKPGTTRKEEHRGISLMSCTAKLFIRVLLARLQPVLDSFLRYEQNGFRPRRGTVTQILALRRIIEEARIHQSSLIVIFVDFLKAFDSVARGALPHVLRAYNVPQQLISAIMALYQDTTAAVATPDGPSDLFSTTSGVLQGDTLAPFLFVLRTAFCCKGAPVDGTRRRNCLSLATRTTSPCCLRRPKAPNGCWTARVGLVINARKTEVLTVPHDLPAEIRLRDGDGPGTALPKCLQFVYLGGLVPDVGDDLARRRGKAWAAFRSVRAVLLSEALSDGARSQLFQAVVETALLYNAETWTLTGALEAQLDAAHAALVRAAFGARRGPGSETTESLYKRTGLTRPSALAESAAPAACRTCHPGRSLLPRAAAGRPACGPRRDRAGVARDDQPATSTAFLKCASTQPGGRKQKKKFSNPQHLLRGVLKHGELLPKPCVVRICFVSADGQDSEFVSQMIASCQSELAEYCRRRSFGPPLNLTLIDLSSGVGCSELDDHSLASVRRDELRRCLRQSRGPAICWATVGGPGNEEAEAFRAPPESVPQSVLDQLARVMNAGDEDRLRRWYQLDENAQPAQYCLLPVSSRHPEYLSADVRAAAAAAAAWRSEAAALLTSMRAAAAAIAGLGGLPTAWATGAAFEDADRDALESFDDSALLRCSTAEEFLFSARSRIEFAQQQAVQPVVPPLLIEAAAGHLRVRRRLLRMAAISCEDADQDGADFDKDFSSWRQARRAVMEYAASAGASTAPLLVVGPPGVGKSTLLADASTRLTMVAKDSTVVLFRLAGSDSELGCCGGIVRSLLRQLRGVYGDEGFAGEDEIKELSDSQLFSHLAACLGRLSSLHLLPHGHRLGIFVAGLDRLEGSLSSLAWLPAQLPSNVRIVSSCSAETASDWGCSCQSVLRLTDPTSKLEIERTAVRLLASGWRGRRLRAGQLAVALSSVLGNEVESSCRCGVALRLRLAMAGASAWRSDFKVGRSELEDGSCPVRRLMERALERLERRFGSRPVGEALAAVTYLTEVGAWS</sequence>
<feature type="compositionally biased region" description="Low complexity" evidence="1">
    <location>
        <begin position="374"/>
        <end position="387"/>
    </location>
</feature>
<feature type="region of interest" description="Disordered" evidence="1">
    <location>
        <begin position="1159"/>
        <end position="1180"/>
    </location>
</feature>
<dbReference type="Gene3D" id="3.30.420.10">
    <property type="entry name" value="Ribonuclease H-like superfamily/Ribonuclease H"/>
    <property type="match status" value="1"/>
</dbReference>
<evidence type="ECO:0000313" key="4">
    <source>
        <dbReference type="WBParaSite" id="maker-uti_cns_0008315-snap-gene-0.2-mRNA-1"/>
    </source>
</evidence>
<dbReference type="InterPro" id="IPR041588">
    <property type="entry name" value="Integrase_H2C2"/>
</dbReference>
<evidence type="ECO:0000259" key="2">
    <source>
        <dbReference type="PROSITE" id="PS50994"/>
    </source>
</evidence>
<feature type="region of interest" description="Disordered" evidence="1">
    <location>
        <begin position="300"/>
        <end position="401"/>
    </location>
</feature>
<dbReference type="PROSITE" id="PS50994">
    <property type="entry name" value="INTEGRASE"/>
    <property type="match status" value="1"/>
</dbReference>
<protein>
    <submittedName>
        <fullName evidence="4">Integrase catalytic domain-containing protein</fullName>
    </submittedName>
</protein>
<dbReference type="Pfam" id="PF17921">
    <property type="entry name" value="Integrase_H2C2"/>
    <property type="match status" value="1"/>
</dbReference>
<dbReference type="InterPro" id="IPR050951">
    <property type="entry name" value="Retrovirus_Pol_polyprotein"/>
</dbReference>
<dbReference type="Proteomes" id="UP000095280">
    <property type="component" value="Unplaced"/>
</dbReference>
<feature type="compositionally biased region" description="Basic and acidic residues" evidence="1">
    <location>
        <begin position="334"/>
        <end position="373"/>
    </location>
</feature>
<keyword evidence="3" id="KW-1185">Reference proteome</keyword>
<dbReference type="WBParaSite" id="maker-uti_cns_0008315-snap-gene-0.2-mRNA-1">
    <property type="protein sequence ID" value="maker-uti_cns_0008315-snap-gene-0.2-mRNA-1"/>
    <property type="gene ID" value="maker-uti_cns_0008315-snap-gene-0.2"/>
</dbReference>
<organism evidence="3 4">
    <name type="scientific">Macrostomum lignano</name>
    <dbReference type="NCBI Taxonomy" id="282301"/>
    <lineage>
        <taxon>Eukaryota</taxon>
        <taxon>Metazoa</taxon>
        <taxon>Spiralia</taxon>
        <taxon>Lophotrochozoa</taxon>
        <taxon>Platyhelminthes</taxon>
        <taxon>Rhabditophora</taxon>
        <taxon>Macrostomorpha</taxon>
        <taxon>Macrostomida</taxon>
        <taxon>Macrostomidae</taxon>
        <taxon>Macrostomum</taxon>
    </lineage>
</organism>